<dbReference type="Proteomes" id="UP000290819">
    <property type="component" value="Unassembled WGS sequence"/>
</dbReference>
<dbReference type="FunFam" id="1.10.10.10:FF:000038">
    <property type="entry name" value="Glycine cleavage system transcriptional activator"/>
    <property type="match status" value="1"/>
</dbReference>
<keyword evidence="2" id="KW-0805">Transcription regulation</keyword>
<dbReference type="GO" id="GO:0003700">
    <property type="term" value="F:DNA-binding transcription factor activity"/>
    <property type="evidence" value="ECO:0007669"/>
    <property type="project" value="InterPro"/>
</dbReference>
<comment type="similarity">
    <text evidence="1">Belongs to the LysR transcriptional regulatory family.</text>
</comment>
<evidence type="ECO:0000259" key="5">
    <source>
        <dbReference type="PROSITE" id="PS50931"/>
    </source>
</evidence>
<comment type="caution">
    <text evidence="6">The sequence shown here is derived from an EMBL/GenBank/DDBJ whole genome shotgun (WGS) entry which is preliminary data.</text>
</comment>
<name>A0A4Q1V429_9BRAD</name>
<dbReference type="RefSeq" id="WP_129272421.1">
    <property type="nucleotide sequence ID" value="NZ_MZXW01000023.1"/>
</dbReference>
<sequence length="208" mass="22353">MTYALPPLNALRAFEAAARHLSFKLAAHELHVTPAAVGQQVKALEARLGVQLFERLHKQLILTAAGQAYLPGVSEGFRHIAEATSQLKPAGAVLLQLGAHGSFDLRRLDLASFRSAHAEIGLRVLQPAGLHELVEGKVDLLIARGLGHHPGYRCDRVDEGSAPGDWLIAPEGTADCPEIVSFREWLRGLPVEKALANRRPRLVGGVGG</sequence>
<evidence type="ECO:0000313" key="6">
    <source>
        <dbReference type="EMBL" id="RXT44627.1"/>
    </source>
</evidence>
<evidence type="ECO:0000256" key="1">
    <source>
        <dbReference type="ARBA" id="ARBA00009437"/>
    </source>
</evidence>
<organism evidence="6 7">
    <name type="scientific">Bradyrhizobium betae</name>
    <dbReference type="NCBI Taxonomy" id="244734"/>
    <lineage>
        <taxon>Bacteria</taxon>
        <taxon>Pseudomonadati</taxon>
        <taxon>Pseudomonadota</taxon>
        <taxon>Alphaproteobacteria</taxon>
        <taxon>Hyphomicrobiales</taxon>
        <taxon>Nitrobacteraceae</taxon>
        <taxon>Bradyrhizobium</taxon>
    </lineage>
</organism>
<evidence type="ECO:0000256" key="4">
    <source>
        <dbReference type="ARBA" id="ARBA00023163"/>
    </source>
</evidence>
<dbReference type="SUPFAM" id="SSF46785">
    <property type="entry name" value="Winged helix' DNA-binding domain"/>
    <property type="match status" value="1"/>
</dbReference>
<dbReference type="GO" id="GO:0043565">
    <property type="term" value="F:sequence-specific DNA binding"/>
    <property type="evidence" value="ECO:0007669"/>
    <property type="project" value="TreeGrafter"/>
</dbReference>
<dbReference type="OrthoDB" id="9793571at2"/>
<keyword evidence="3" id="KW-0238">DNA-binding</keyword>
<evidence type="ECO:0000313" key="7">
    <source>
        <dbReference type="Proteomes" id="UP000290819"/>
    </source>
</evidence>
<dbReference type="Pfam" id="PF00126">
    <property type="entry name" value="HTH_1"/>
    <property type="match status" value="1"/>
</dbReference>
<dbReference type="GO" id="GO:0006351">
    <property type="term" value="P:DNA-templated transcription"/>
    <property type="evidence" value="ECO:0007669"/>
    <property type="project" value="TreeGrafter"/>
</dbReference>
<dbReference type="PROSITE" id="PS50931">
    <property type="entry name" value="HTH_LYSR"/>
    <property type="match status" value="1"/>
</dbReference>
<dbReference type="PRINTS" id="PR00039">
    <property type="entry name" value="HTHLYSR"/>
</dbReference>
<dbReference type="InterPro" id="IPR058163">
    <property type="entry name" value="LysR-type_TF_proteobact-type"/>
</dbReference>
<dbReference type="InterPro" id="IPR036388">
    <property type="entry name" value="WH-like_DNA-bd_sf"/>
</dbReference>
<dbReference type="AlphaFoldDB" id="A0A4Q1V429"/>
<dbReference type="Gene3D" id="1.10.10.10">
    <property type="entry name" value="Winged helix-like DNA-binding domain superfamily/Winged helix DNA-binding domain"/>
    <property type="match status" value="1"/>
</dbReference>
<evidence type="ECO:0000256" key="3">
    <source>
        <dbReference type="ARBA" id="ARBA00023125"/>
    </source>
</evidence>
<dbReference type="PANTHER" id="PTHR30537">
    <property type="entry name" value="HTH-TYPE TRANSCRIPTIONAL REGULATOR"/>
    <property type="match status" value="1"/>
</dbReference>
<dbReference type="Gene3D" id="3.40.190.10">
    <property type="entry name" value="Periplasmic binding protein-like II"/>
    <property type="match status" value="1"/>
</dbReference>
<proteinExistence type="inferred from homology"/>
<dbReference type="PANTHER" id="PTHR30537:SF74">
    <property type="entry name" value="HTH-TYPE TRANSCRIPTIONAL REGULATOR TRPI"/>
    <property type="match status" value="1"/>
</dbReference>
<dbReference type="EMBL" id="MZXW01000023">
    <property type="protein sequence ID" value="RXT44627.1"/>
    <property type="molecule type" value="Genomic_DNA"/>
</dbReference>
<keyword evidence="4" id="KW-0804">Transcription</keyword>
<reference evidence="6 7" key="1">
    <citation type="submission" date="2017-03" db="EMBL/GenBank/DDBJ databases">
        <authorList>
            <person name="Safronova V.I."/>
            <person name="Sazanova A.L."/>
            <person name="Chirak E.R."/>
        </authorList>
    </citation>
    <scope>NUCLEOTIDE SEQUENCE [LARGE SCALE GENOMIC DNA]</scope>
    <source>
        <strain evidence="6 7">Opo-243</strain>
    </source>
</reference>
<evidence type="ECO:0000256" key="2">
    <source>
        <dbReference type="ARBA" id="ARBA00023015"/>
    </source>
</evidence>
<keyword evidence="7" id="KW-1185">Reference proteome</keyword>
<dbReference type="InterPro" id="IPR000847">
    <property type="entry name" value="LysR_HTH_N"/>
</dbReference>
<dbReference type="InterPro" id="IPR036390">
    <property type="entry name" value="WH_DNA-bd_sf"/>
</dbReference>
<accession>A0A4Q1V429</accession>
<protein>
    <submittedName>
        <fullName evidence="6">LysR family transcriptional regulator</fullName>
    </submittedName>
</protein>
<feature type="domain" description="HTH lysR-type" evidence="5">
    <location>
        <begin position="6"/>
        <end position="63"/>
    </location>
</feature>
<gene>
    <name evidence="6" type="ORF">B5V03_21465</name>
</gene>